<dbReference type="AlphaFoldDB" id="J9GQH8"/>
<dbReference type="SUPFAM" id="SSF51206">
    <property type="entry name" value="cAMP-binding domain-like"/>
    <property type="match status" value="1"/>
</dbReference>
<name>J9GQH8_9ZZZZ</name>
<dbReference type="Gene3D" id="2.60.120.10">
    <property type="entry name" value="Jelly Rolls"/>
    <property type="match status" value="1"/>
</dbReference>
<comment type="caution">
    <text evidence="5">The sequence shown here is derived from an EMBL/GenBank/DDBJ whole genome shotgun (WGS) entry which is preliminary data.</text>
</comment>
<protein>
    <submittedName>
        <fullName evidence="5">Transcription regulator, CRP family</fullName>
    </submittedName>
</protein>
<evidence type="ECO:0000256" key="1">
    <source>
        <dbReference type="ARBA" id="ARBA00023015"/>
    </source>
</evidence>
<organism evidence="5">
    <name type="scientific">gut metagenome</name>
    <dbReference type="NCBI Taxonomy" id="749906"/>
    <lineage>
        <taxon>unclassified sequences</taxon>
        <taxon>metagenomes</taxon>
        <taxon>organismal metagenomes</taxon>
    </lineage>
</organism>
<gene>
    <name evidence="5" type="ORF">EVA_00950</name>
</gene>
<evidence type="ECO:0000256" key="2">
    <source>
        <dbReference type="ARBA" id="ARBA00023125"/>
    </source>
</evidence>
<reference evidence="5" key="1">
    <citation type="journal article" date="2012" name="PLoS ONE">
        <title>Gene sets for utilization of primary and secondary nutrition supplies in the distal gut of endangered iberian lynx.</title>
        <authorList>
            <person name="Alcaide M."/>
            <person name="Messina E."/>
            <person name="Richter M."/>
            <person name="Bargiela R."/>
            <person name="Peplies J."/>
            <person name="Huws S.A."/>
            <person name="Newbold C.J."/>
            <person name="Golyshin P.N."/>
            <person name="Simon M.A."/>
            <person name="Lopez G."/>
            <person name="Yakimov M.M."/>
            <person name="Ferrer M."/>
        </authorList>
    </citation>
    <scope>NUCLEOTIDE SEQUENCE</scope>
</reference>
<feature type="domain" description="Cyclic nucleotide-binding" evidence="4">
    <location>
        <begin position="14"/>
        <end position="61"/>
    </location>
</feature>
<dbReference type="InterPro" id="IPR018490">
    <property type="entry name" value="cNMP-bd_dom_sf"/>
</dbReference>
<keyword evidence="1" id="KW-0805">Transcription regulation</keyword>
<sequence>MDHAFSNRLLCVSLFQGFSRLDFLDLVEKVPLDFRTLKADKHIVKQGEECHALCILLKGEVTAEASSPDHTYRYREQLTAPWVVQPECLFGLHNRYTHTFRALTETQTVWLTKAIVLDLLTHYPAFQINFYNTLSTFAQNTKQQLWQIRRTTEEERFRAFLQRRSLRPAGKKTLHIRMEDLAVELGVTRLRVSQMLARLASQGKLTTSRGVIEIPALETL</sequence>
<dbReference type="InterPro" id="IPR014710">
    <property type="entry name" value="RmlC-like_jellyroll"/>
</dbReference>
<evidence type="ECO:0000259" key="4">
    <source>
        <dbReference type="PROSITE" id="PS50042"/>
    </source>
</evidence>
<evidence type="ECO:0000256" key="3">
    <source>
        <dbReference type="ARBA" id="ARBA00023163"/>
    </source>
</evidence>
<proteinExistence type="predicted"/>
<accession>J9GQH8</accession>
<dbReference type="EMBL" id="AMCI01000155">
    <property type="protein sequence ID" value="EJX10572.1"/>
    <property type="molecule type" value="Genomic_DNA"/>
</dbReference>
<dbReference type="GO" id="GO:0003677">
    <property type="term" value="F:DNA binding"/>
    <property type="evidence" value="ECO:0007669"/>
    <property type="project" value="UniProtKB-KW"/>
</dbReference>
<dbReference type="SUPFAM" id="SSF46785">
    <property type="entry name" value="Winged helix' DNA-binding domain"/>
    <property type="match status" value="1"/>
</dbReference>
<dbReference type="CDD" id="cd00038">
    <property type="entry name" value="CAP_ED"/>
    <property type="match status" value="1"/>
</dbReference>
<dbReference type="InterPro" id="IPR012318">
    <property type="entry name" value="HTH_CRP"/>
</dbReference>
<dbReference type="InterPro" id="IPR000595">
    <property type="entry name" value="cNMP-bd_dom"/>
</dbReference>
<dbReference type="GO" id="GO:0006355">
    <property type="term" value="P:regulation of DNA-templated transcription"/>
    <property type="evidence" value="ECO:0007669"/>
    <property type="project" value="InterPro"/>
</dbReference>
<dbReference type="Pfam" id="PF00027">
    <property type="entry name" value="cNMP_binding"/>
    <property type="match status" value="1"/>
</dbReference>
<dbReference type="InterPro" id="IPR036390">
    <property type="entry name" value="WH_DNA-bd_sf"/>
</dbReference>
<evidence type="ECO:0000313" key="5">
    <source>
        <dbReference type="EMBL" id="EJX10572.1"/>
    </source>
</evidence>
<dbReference type="Pfam" id="PF13545">
    <property type="entry name" value="HTH_Crp_2"/>
    <property type="match status" value="1"/>
</dbReference>
<dbReference type="PROSITE" id="PS50042">
    <property type="entry name" value="CNMP_BINDING_3"/>
    <property type="match status" value="1"/>
</dbReference>
<keyword evidence="3" id="KW-0804">Transcription</keyword>
<keyword evidence="2" id="KW-0238">DNA-binding</keyword>